<evidence type="ECO:0000256" key="1">
    <source>
        <dbReference type="SAM" id="MobiDB-lite"/>
    </source>
</evidence>
<dbReference type="RefSeq" id="XP_049147585.1">
    <property type="nucleotide sequence ID" value="XM_049290440.1"/>
</dbReference>
<dbReference type="Proteomes" id="UP000830671">
    <property type="component" value="Chromosome 6"/>
</dbReference>
<gene>
    <name evidence="2" type="ORF">CLUP02_11472</name>
</gene>
<dbReference type="EMBL" id="CP019478">
    <property type="protein sequence ID" value="UQC85973.1"/>
    <property type="molecule type" value="Genomic_DNA"/>
</dbReference>
<keyword evidence="3" id="KW-1185">Reference proteome</keyword>
<organism evidence="2 3">
    <name type="scientific">Colletotrichum lupini</name>
    <dbReference type="NCBI Taxonomy" id="145971"/>
    <lineage>
        <taxon>Eukaryota</taxon>
        <taxon>Fungi</taxon>
        <taxon>Dikarya</taxon>
        <taxon>Ascomycota</taxon>
        <taxon>Pezizomycotina</taxon>
        <taxon>Sordariomycetes</taxon>
        <taxon>Hypocreomycetidae</taxon>
        <taxon>Glomerellales</taxon>
        <taxon>Glomerellaceae</taxon>
        <taxon>Colletotrichum</taxon>
        <taxon>Colletotrichum acutatum species complex</taxon>
    </lineage>
</organism>
<proteinExistence type="predicted"/>
<feature type="compositionally biased region" description="Low complexity" evidence="1">
    <location>
        <begin position="1"/>
        <end position="20"/>
    </location>
</feature>
<evidence type="ECO:0000313" key="3">
    <source>
        <dbReference type="Proteomes" id="UP000830671"/>
    </source>
</evidence>
<protein>
    <submittedName>
        <fullName evidence="2">Uncharacterized protein</fullName>
    </submittedName>
</protein>
<accession>A0A9Q8WJI4</accession>
<evidence type="ECO:0000313" key="2">
    <source>
        <dbReference type="EMBL" id="UQC85973.1"/>
    </source>
</evidence>
<dbReference type="GeneID" id="73345450"/>
<dbReference type="KEGG" id="clup:CLUP02_11472"/>
<feature type="region of interest" description="Disordered" evidence="1">
    <location>
        <begin position="1"/>
        <end position="32"/>
    </location>
</feature>
<sequence>RESTTPRPRVAPSSAPSISPKRQGFPTISARFGGRLPSAVPLGSSNFLPISHQSSLDTSTCSPNQAG</sequence>
<name>A0A9Q8WJI4_9PEZI</name>
<dbReference type="AlphaFoldDB" id="A0A9Q8WJI4"/>
<feature type="non-terminal residue" evidence="2">
    <location>
        <position position="1"/>
    </location>
</feature>
<reference evidence="2" key="1">
    <citation type="journal article" date="2021" name="Mol. Plant Microbe Interact.">
        <title>Complete Genome Sequence of the Plant-Pathogenic Fungus Colletotrichum lupini.</title>
        <authorList>
            <person name="Baroncelli R."/>
            <person name="Pensec F."/>
            <person name="Da Lio D."/>
            <person name="Boufleur T."/>
            <person name="Vicente I."/>
            <person name="Sarrocco S."/>
            <person name="Picot A."/>
            <person name="Baraldi E."/>
            <person name="Sukno S."/>
            <person name="Thon M."/>
            <person name="Le Floch G."/>
        </authorList>
    </citation>
    <scope>NUCLEOTIDE SEQUENCE</scope>
    <source>
        <strain evidence="2">IMI 504893</strain>
    </source>
</reference>